<accession>A0A024GSN9</accession>
<keyword evidence="3" id="KW-1185">Reference proteome</keyword>
<evidence type="ECO:0008006" key="4">
    <source>
        <dbReference type="Google" id="ProtNLM"/>
    </source>
</evidence>
<name>A0A024GSN9_9STRA</name>
<sequence length="531" mass="61081">MAFTYDANVFESTFHMNTLPDDELNLSESDEALFLSICASDTVSPANSPTSSILRPHGDIGCPTDTSRASAVEPSQRFSLGTDTTLLPVVPSTPFAVNPISFYANCSYEFPVYSDTVSISRNGSTRVGKFHNAALTTIQPQSNPTKGHCGIRIPIPSTRRLSRPRQKPKTLVSELKNVDMFLKVPIKQLTEEEKKARRRAQVAKSARKHRNRQKEELIRLRKQVQLLQDRMLKMRLGACENYNTEIAAGSLNDTGPCKRKKLRYREQASDNECSDTSSVGVATCIPIEHWYHRLPVAREHRHQVIREFIRRRTELVVLYQQNEFKGNVLPYPHTNFFLYSTMPHLEIKVIRTKRFENVSPKVVAEAYWQSVARFDICLPQWLNGHVLVERLDEIDENTCYGRTISPLLYQHENRNSINLHSYVVHHRFRRENALYIMWETIQMDDLYSFERKPCRIYNNEVGSACFETVSNGTKGNDTVMHVVLHSVPPSDLRGESSSRYTQAFVTLYCRRTDVFESNTVFKLEELLRRNV</sequence>
<dbReference type="AlphaFoldDB" id="A0A024GSN9"/>
<keyword evidence="1" id="KW-0175">Coiled coil</keyword>
<reference evidence="2 3" key="1">
    <citation type="submission" date="2012-05" db="EMBL/GenBank/DDBJ databases">
        <title>Recombination and specialization in a pathogen metapopulation.</title>
        <authorList>
            <person name="Gardiner A."/>
            <person name="Kemen E."/>
            <person name="Schultz-Larsen T."/>
            <person name="MacLean D."/>
            <person name="Van Oosterhout C."/>
            <person name="Jones J.D.G."/>
        </authorList>
    </citation>
    <scope>NUCLEOTIDE SEQUENCE [LARGE SCALE GENOMIC DNA]</scope>
    <source>
        <strain evidence="2 3">Ac Nc2</strain>
    </source>
</reference>
<dbReference type="CDD" id="cd14686">
    <property type="entry name" value="bZIP"/>
    <property type="match status" value="1"/>
</dbReference>
<comment type="caution">
    <text evidence="2">The sequence shown here is derived from an EMBL/GenBank/DDBJ whole genome shotgun (WGS) entry which is preliminary data.</text>
</comment>
<organism evidence="2 3">
    <name type="scientific">Albugo candida</name>
    <dbReference type="NCBI Taxonomy" id="65357"/>
    <lineage>
        <taxon>Eukaryota</taxon>
        <taxon>Sar</taxon>
        <taxon>Stramenopiles</taxon>
        <taxon>Oomycota</taxon>
        <taxon>Peronosporomycetes</taxon>
        <taxon>Albuginales</taxon>
        <taxon>Albuginaceae</taxon>
        <taxon>Albugo</taxon>
    </lineage>
</organism>
<evidence type="ECO:0000256" key="1">
    <source>
        <dbReference type="SAM" id="Coils"/>
    </source>
</evidence>
<protein>
    <recommendedName>
        <fullName evidence="4">BZIP domain-containing protein</fullName>
    </recommendedName>
</protein>
<dbReference type="Proteomes" id="UP000053237">
    <property type="component" value="Unassembled WGS sequence"/>
</dbReference>
<proteinExistence type="predicted"/>
<gene>
    <name evidence="2" type="ORF">BN9_109340</name>
</gene>
<dbReference type="OrthoDB" id="161411at2759"/>
<dbReference type="EMBL" id="CAIX01000315">
    <property type="protein sequence ID" value="CCI49579.1"/>
    <property type="molecule type" value="Genomic_DNA"/>
</dbReference>
<dbReference type="InParanoid" id="A0A024GSN9"/>
<feature type="coiled-coil region" evidence="1">
    <location>
        <begin position="186"/>
        <end position="230"/>
    </location>
</feature>
<evidence type="ECO:0000313" key="2">
    <source>
        <dbReference type="EMBL" id="CCI49579.1"/>
    </source>
</evidence>
<evidence type="ECO:0000313" key="3">
    <source>
        <dbReference type="Proteomes" id="UP000053237"/>
    </source>
</evidence>